<organism evidence="3 4">
    <name type="scientific">Paramecium tetraurelia</name>
    <dbReference type="NCBI Taxonomy" id="5888"/>
    <lineage>
        <taxon>Eukaryota</taxon>
        <taxon>Sar</taxon>
        <taxon>Alveolata</taxon>
        <taxon>Ciliophora</taxon>
        <taxon>Intramacronucleata</taxon>
        <taxon>Oligohymenophorea</taxon>
        <taxon>Peniculida</taxon>
        <taxon>Parameciidae</taxon>
        <taxon>Paramecium</taxon>
    </lineage>
</organism>
<keyword evidence="4" id="KW-1185">Reference proteome</keyword>
<evidence type="ECO:0000256" key="1">
    <source>
        <dbReference type="SAM" id="Coils"/>
    </source>
</evidence>
<evidence type="ECO:0000313" key="3">
    <source>
        <dbReference type="EMBL" id="CAK58138.1"/>
    </source>
</evidence>
<feature type="coiled-coil region" evidence="1">
    <location>
        <begin position="221"/>
        <end position="408"/>
    </location>
</feature>
<dbReference type="EMBL" id="CT867996">
    <property type="protein sequence ID" value="CAK58138.1"/>
    <property type="molecule type" value="Genomic_DNA"/>
</dbReference>
<accession>A0BHX1</accession>
<protein>
    <submittedName>
        <fullName evidence="3">Uncharacterized protein</fullName>
    </submittedName>
</protein>
<dbReference type="GeneID" id="5011320"/>
<feature type="compositionally biased region" description="Basic residues" evidence="2">
    <location>
        <begin position="70"/>
        <end position="82"/>
    </location>
</feature>
<feature type="region of interest" description="Disordered" evidence="2">
    <location>
        <begin position="767"/>
        <end position="787"/>
    </location>
</feature>
<dbReference type="InParanoid" id="A0BHX1"/>
<evidence type="ECO:0000313" key="4">
    <source>
        <dbReference type="Proteomes" id="UP000000600"/>
    </source>
</evidence>
<dbReference type="HOGENOM" id="CLU_385196_0_0_1"/>
<sequence>MDPHQICKQLQEEYFKENDALRNRVSEMEAKNAEYQDQIEGLKQTIEEKDAKIKQLEDTLANIQNKPIKKTIQKKKDKKSTKKPQSAIVKLKSEPSDPRSSFSHLMVSPKLIRPPQTPQQFHLDQETLYMNNLHQKQETNEIKFQNLKLRTLVQQLQARISQIERVDRHQFQVDPLGMSTNNAEGSIVPMLKAKIKQQAQTIEELTADLRTQCKSVKLTQILELQKQIKNQQDEIIKLRQFQQIALKITDQDLFNDPDIAERLENYLKTIDAQQIRIDQLFKQNKKLSQEHQDLLDKTNKLQEECKQIGLDRTQLKKKLDEQLITETEQYQQKKREFLENKLQSVLKQVDALKGELSLYENKYKQSTKLQQDQEREFKQTIMKAQKNKQHLEELIQKKEQLIQDLQDRVAIQDLLKQKSANEEPVVKFVQPPKTYRDQNFQFPEPSIPQHKPTDIINTIPIDQERLQQLLEDLKYKVISLCLTRQRLLHIFNYIEFMQLKDSVHYFMGSPFNYLEKDALILSRYFFSEDKGSGYKIQWEDTQSISDLIQMIIPKKENTQFNFKTIVNRNHLIKQLNQQIKNVKLQDAKYNIDDYIIYIKRNTNMNDEQITFLRLINQIYLGDVTNIDQGFLRIYLKEECEMLSQLYNLQKIDFVIYRYIPKLQIKQEDKEFEEFNITQKTSEQKFDESSAQFSLSDSYLKTSESRKPTSARDSLTYSQSQIESVPLLKRPSDQLNRVSNNSIKKEEEEFVEFGISDQLMLQPPQLLKNKEPIQETEEEYQEIYQEEL</sequence>
<feature type="coiled-coil region" evidence="1">
    <location>
        <begin position="11"/>
        <end position="66"/>
    </location>
</feature>
<feature type="compositionally biased region" description="Acidic residues" evidence="2">
    <location>
        <begin position="773"/>
        <end position="787"/>
    </location>
</feature>
<dbReference type="KEGG" id="ptm:GSPATT00029174001"/>
<dbReference type="OMA" id="YKVISLC"/>
<dbReference type="Proteomes" id="UP000000600">
    <property type="component" value="Unassembled WGS sequence"/>
</dbReference>
<proteinExistence type="predicted"/>
<name>A0BHX1_PARTE</name>
<reference evidence="3 4" key="1">
    <citation type="journal article" date="2006" name="Nature">
        <title>Global trends of whole-genome duplications revealed by the ciliate Paramecium tetraurelia.</title>
        <authorList>
            <consortium name="Genoscope"/>
            <person name="Aury J.-M."/>
            <person name="Jaillon O."/>
            <person name="Duret L."/>
            <person name="Noel B."/>
            <person name="Jubin C."/>
            <person name="Porcel B.M."/>
            <person name="Segurens B."/>
            <person name="Daubin V."/>
            <person name="Anthouard V."/>
            <person name="Aiach N."/>
            <person name="Arnaiz O."/>
            <person name="Billaut A."/>
            <person name="Beisson J."/>
            <person name="Blanc I."/>
            <person name="Bouhouche K."/>
            <person name="Camara F."/>
            <person name="Duharcourt S."/>
            <person name="Guigo R."/>
            <person name="Gogendeau D."/>
            <person name="Katinka M."/>
            <person name="Keller A.-M."/>
            <person name="Kissmehl R."/>
            <person name="Klotz C."/>
            <person name="Koll F."/>
            <person name="Le Moue A."/>
            <person name="Lepere C."/>
            <person name="Malinsky S."/>
            <person name="Nowacki M."/>
            <person name="Nowak J.K."/>
            <person name="Plattner H."/>
            <person name="Poulain J."/>
            <person name="Ruiz F."/>
            <person name="Serrano V."/>
            <person name="Zagulski M."/>
            <person name="Dessen P."/>
            <person name="Betermier M."/>
            <person name="Weissenbach J."/>
            <person name="Scarpelli C."/>
            <person name="Schachter V."/>
            <person name="Sperling L."/>
            <person name="Meyer E."/>
            <person name="Cohen J."/>
            <person name="Wincker P."/>
        </authorList>
    </citation>
    <scope>NUCLEOTIDE SEQUENCE [LARGE SCALE GENOMIC DNA]</scope>
    <source>
        <strain evidence="3 4">Stock d4-2</strain>
    </source>
</reference>
<keyword evidence="1" id="KW-0175">Coiled coil</keyword>
<dbReference type="AlphaFoldDB" id="A0BHX1"/>
<feature type="region of interest" description="Disordered" evidence="2">
    <location>
        <begin position="70"/>
        <end position="103"/>
    </location>
</feature>
<dbReference type="RefSeq" id="XP_001425536.1">
    <property type="nucleotide sequence ID" value="XM_001425499.1"/>
</dbReference>
<gene>
    <name evidence="3" type="ORF">GSPATT00029174001</name>
</gene>
<evidence type="ECO:0000256" key="2">
    <source>
        <dbReference type="SAM" id="MobiDB-lite"/>
    </source>
</evidence>
<dbReference type="OrthoDB" id="302590at2759"/>